<dbReference type="AlphaFoldDB" id="K5WT57"/>
<dbReference type="EMBL" id="JH971391">
    <property type="protein sequence ID" value="EKM78571.1"/>
    <property type="molecule type" value="Genomic_DNA"/>
</dbReference>
<dbReference type="STRING" id="597362.K5WT57"/>
<dbReference type="eggNOG" id="ENOG502S24N">
    <property type="taxonomic scope" value="Eukaryota"/>
</dbReference>
<protein>
    <recommendedName>
        <fullName evidence="3">Peptidase S9 prolyl oligopeptidase catalytic domain-containing protein</fullName>
    </recommendedName>
</protein>
<dbReference type="PANTHER" id="PTHR47381:SF3">
    <property type="entry name" value="ALPHA_BETA-HYDROLASES SUPERFAMILY PROTEIN"/>
    <property type="match status" value="1"/>
</dbReference>
<evidence type="ECO:0008006" key="3">
    <source>
        <dbReference type="Google" id="ProtNLM"/>
    </source>
</evidence>
<dbReference type="OMA" id="ERITTAC"/>
<reference evidence="2" key="1">
    <citation type="journal article" date="2012" name="Proc. Natl. Acad. Sci. U.S.A.">
        <title>Genome sequence of the button mushroom Agaricus bisporus reveals mechanisms governing adaptation to a humic-rich ecological niche.</title>
        <authorList>
            <person name="Morin E."/>
            <person name="Kohler A."/>
            <person name="Baker A.R."/>
            <person name="Foulongne-Oriol M."/>
            <person name="Lombard V."/>
            <person name="Nagy L.G."/>
            <person name="Ohm R.A."/>
            <person name="Patyshakuliyeva A."/>
            <person name="Brun A."/>
            <person name="Aerts A.L."/>
            <person name="Bailey A.M."/>
            <person name="Billette C."/>
            <person name="Coutinho P.M."/>
            <person name="Deakin G."/>
            <person name="Doddapaneni H."/>
            <person name="Floudas D."/>
            <person name="Grimwood J."/>
            <person name="Hilden K."/>
            <person name="Kuees U."/>
            <person name="LaButti K.M."/>
            <person name="Lapidus A."/>
            <person name="Lindquist E.A."/>
            <person name="Lucas S.M."/>
            <person name="Murat C."/>
            <person name="Riley R.W."/>
            <person name="Salamov A.A."/>
            <person name="Schmutz J."/>
            <person name="Subramanian V."/>
            <person name="Woesten H.A.B."/>
            <person name="Xu J."/>
            <person name="Eastwood D.C."/>
            <person name="Foster G.D."/>
            <person name="Sonnenberg A.S."/>
            <person name="Cullen D."/>
            <person name="de Vries R.P."/>
            <person name="Lundell T."/>
            <person name="Hibbett D.S."/>
            <person name="Henrissat B."/>
            <person name="Burton K.S."/>
            <person name="Kerrigan R.W."/>
            <person name="Challen M.P."/>
            <person name="Grigoriev I.V."/>
            <person name="Martin F."/>
        </authorList>
    </citation>
    <scope>NUCLEOTIDE SEQUENCE [LARGE SCALE GENOMIC DNA]</scope>
    <source>
        <strain evidence="2">JB137-S8 / ATCC MYA-4627 / FGSC 10392</strain>
    </source>
</reference>
<evidence type="ECO:0000313" key="1">
    <source>
        <dbReference type="EMBL" id="EKM78571.1"/>
    </source>
</evidence>
<dbReference type="HOGENOM" id="CLU_048444_2_0_1"/>
<dbReference type="KEGG" id="abp:AGABI1DRAFT114197"/>
<keyword evidence="2" id="KW-1185">Reference proteome</keyword>
<dbReference type="RefSeq" id="XP_007330447.1">
    <property type="nucleotide sequence ID" value="XM_007330385.1"/>
</dbReference>
<dbReference type="Proteomes" id="UP000008493">
    <property type="component" value="Unassembled WGS sequence"/>
</dbReference>
<dbReference type="InterPro" id="IPR029058">
    <property type="entry name" value="AB_hydrolase_fold"/>
</dbReference>
<dbReference type="OrthoDB" id="2152248at2759"/>
<gene>
    <name evidence="1" type="ORF">AGABI1DRAFT_114197</name>
</gene>
<proteinExistence type="predicted"/>
<dbReference type="InParanoid" id="K5WT57"/>
<dbReference type="Gene3D" id="3.40.50.1820">
    <property type="entry name" value="alpha/beta hydrolase"/>
    <property type="match status" value="1"/>
</dbReference>
<dbReference type="SUPFAM" id="SSF53474">
    <property type="entry name" value="alpha/beta-Hydrolases"/>
    <property type="match status" value="1"/>
</dbReference>
<accession>K5WT57</accession>
<dbReference type="GeneID" id="18824245"/>
<sequence>MTKVILESSCNANNTYDLAIVTFDHRNHGSRVRDPNPNRGWSRNPEVSNERHALDMYAIQTGTAADVSFLIDFLPAYLFPTGKRSIKTWGVAGKSLGGHSAWLALGQDERISFGIPIIACPDYLKLMEKRASRFSLPIAPPYFPASLIELVRRRDPVMKAFDRVDDANPYLGKKVLVLSGGADKLVPWEASREFVEKLTVGLSGVKKVLVVEGVGHECTPEMLATAGQFVGEEILSD</sequence>
<organism evidence="1 2">
    <name type="scientific">Agaricus bisporus var. burnettii (strain JB137-S8 / ATCC MYA-4627 / FGSC 10392)</name>
    <name type="common">White button mushroom</name>
    <dbReference type="NCBI Taxonomy" id="597362"/>
    <lineage>
        <taxon>Eukaryota</taxon>
        <taxon>Fungi</taxon>
        <taxon>Dikarya</taxon>
        <taxon>Basidiomycota</taxon>
        <taxon>Agaricomycotina</taxon>
        <taxon>Agaricomycetes</taxon>
        <taxon>Agaricomycetidae</taxon>
        <taxon>Agaricales</taxon>
        <taxon>Agaricineae</taxon>
        <taxon>Agaricaceae</taxon>
        <taxon>Agaricus</taxon>
    </lineage>
</organism>
<dbReference type="PANTHER" id="PTHR47381">
    <property type="entry name" value="ALPHA/BETA-HYDROLASES SUPERFAMILY PROTEIN"/>
    <property type="match status" value="1"/>
</dbReference>
<evidence type="ECO:0000313" key="2">
    <source>
        <dbReference type="Proteomes" id="UP000008493"/>
    </source>
</evidence>
<name>K5WT57_AGABU</name>